<keyword evidence="3" id="KW-1185">Reference proteome</keyword>
<dbReference type="InterPro" id="IPR009875">
    <property type="entry name" value="PilZ_domain"/>
</dbReference>
<evidence type="ECO:0000313" key="2">
    <source>
        <dbReference type="EMBL" id="CAR55345.1"/>
    </source>
</evidence>
<gene>
    <name evidence="2" type="ORF">BCAM1490</name>
</gene>
<dbReference type="EMBL" id="AM747721">
    <property type="protein sequence ID" value="CAR55345.1"/>
    <property type="molecule type" value="Genomic_DNA"/>
</dbReference>
<accession>B4EJI1</accession>
<dbReference type="Proteomes" id="UP000001035">
    <property type="component" value="Chromosome 2"/>
</dbReference>
<dbReference type="Gene3D" id="2.40.10.220">
    <property type="entry name" value="predicted glycosyltransferase like domains"/>
    <property type="match status" value="1"/>
</dbReference>
<evidence type="ECO:0000313" key="3">
    <source>
        <dbReference type="Proteomes" id="UP000001035"/>
    </source>
</evidence>
<feature type="domain" description="PilZ" evidence="1">
    <location>
        <begin position="186"/>
        <end position="292"/>
    </location>
</feature>
<dbReference type="Pfam" id="PF07238">
    <property type="entry name" value="PilZ"/>
    <property type="match status" value="1"/>
</dbReference>
<dbReference type="eggNOG" id="COG5581">
    <property type="taxonomic scope" value="Bacteria"/>
</dbReference>
<organism evidence="2 3">
    <name type="scientific">Burkholderia cenocepacia (strain ATCC BAA-245 / DSM 16553 / LMG 16656 / NCTC 13227 / J2315 / CF5610)</name>
    <name type="common">Burkholderia cepacia (strain J2315)</name>
    <dbReference type="NCBI Taxonomy" id="216591"/>
    <lineage>
        <taxon>Bacteria</taxon>
        <taxon>Pseudomonadati</taxon>
        <taxon>Pseudomonadota</taxon>
        <taxon>Betaproteobacteria</taxon>
        <taxon>Burkholderiales</taxon>
        <taxon>Burkholderiaceae</taxon>
        <taxon>Burkholderia</taxon>
        <taxon>Burkholderia cepacia complex</taxon>
    </lineage>
</organism>
<dbReference type="GO" id="GO:0035438">
    <property type="term" value="F:cyclic-di-GMP binding"/>
    <property type="evidence" value="ECO:0007669"/>
    <property type="project" value="InterPro"/>
</dbReference>
<dbReference type="HOGENOM" id="CLU_073573_0_0_4"/>
<dbReference type="AlphaFoldDB" id="B4EJI1"/>
<dbReference type="KEGG" id="bcj:BCAM1490"/>
<sequence length="305" mass="32171">MSRQLARSLRASPMLLSTDYVVLARDDLSAEIPLGFDLYDADGAALLPAGTTLRDPAQHAFLFDHFRPVRRREDADTGPRGSATAAAPATRMGLSAGAAIGIRRRVGTTRALQRCRLIGVGAAGALFVEPQPATVLDFARGDDVEAVAIGRAAVSRFGATVESVQVSGAAPFMVLSPPGFVDRLRTRAEPRLPVRIAACCSGGAEGTEGIGVVHDISLNGLSIAVDRPIAATGEPLRVLLPYETGGRIERLALDGTVRAVHADPAPPALTLHRAAFGDIDADDLIRLKALLFDRQMASADTDRLR</sequence>
<proteinExistence type="predicted"/>
<protein>
    <recommendedName>
        <fullName evidence="1">PilZ domain-containing protein</fullName>
    </recommendedName>
</protein>
<evidence type="ECO:0000259" key="1">
    <source>
        <dbReference type="Pfam" id="PF07238"/>
    </source>
</evidence>
<name>B4EJI1_BURCJ</name>
<reference evidence="2 3" key="1">
    <citation type="journal article" date="2009" name="J. Bacteriol.">
        <title>The genome of Burkholderia cenocepacia J2315, an epidemic pathogen of cystic fibrosis patients.</title>
        <authorList>
            <person name="Holden M.T."/>
            <person name="Seth-Smith H.M."/>
            <person name="Crossman L.C."/>
            <person name="Sebaihia M."/>
            <person name="Bentley S.D."/>
            <person name="Cerdeno-Tarraga A.M."/>
            <person name="Thomson N.R."/>
            <person name="Bason N."/>
            <person name="Quail M.A."/>
            <person name="Sharp S."/>
            <person name="Cherevach I."/>
            <person name="Churcher C."/>
            <person name="Goodhead I."/>
            <person name="Hauser H."/>
            <person name="Holroyd N."/>
            <person name="Mungall K."/>
            <person name="Scott P."/>
            <person name="Walker D."/>
            <person name="White B."/>
            <person name="Rose H."/>
            <person name="Iversen P."/>
            <person name="Mil-Homens D."/>
            <person name="Rocha E.P."/>
            <person name="Fialho A.M."/>
            <person name="Baldwin A."/>
            <person name="Dowson C."/>
            <person name="Barrell B.G."/>
            <person name="Govan J.R."/>
            <person name="Vandamme P."/>
            <person name="Hart C.A."/>
            <person name="Mahenthiralingam E."/>
            <person name="Parkhill J."/>
        </authorList>
    </citation>
    <scope>NUCLEOTIDE SEQUENCE [LARGE SCALE GENOMIC DNA]</scope>
    <source>
        <strain evidence="3">ATCC BAA-245 / DSM 16553 / LMG 16656 / NCTC 13227 / J2315 / CF5610</strain>
    </source>
</reference>